<protein>
    <submittedName>
        <fullName evidence="2">Uncharacterized protein</fullName>
    </submittedName>
</protein>
<reference evidence="2" key="2">
    <citation type="submission" date="2020-06" db="EMBL/GenBank/DDBJ databases">
        <title>Helianthus annuus Genome sequencing and assembly Release 2.</title>
        <authorList>
            <person name="Gouzy J."/>
            <person name="Langlade N."/>
            <person name="Munos S."/>
        </authorList>
    </citation>
    <scope>NUCLEOTIDE SEQUENCE</scope>
    <source>
        <tissue evidence="2">Leaves</tissue>
    </source>
</reference>
<evidence type="ECO:0000313" key="3">
    <source>
        <dbReference type="Proteomes" id="UP000215914"/>
    </source>
</evidence>
<name>A0A9K3HWZ4_HELAN</name>
<accession>A0A9K3HWZ4</accession>
<keyword evidence="3" id="KW-1185">Reference proteome</keyword>
<dbReference type="Gramene" id="mRNA:HanXRQr2_Chr10g0435071">
    <property type="protein sequence ID" value="CDS:HanXRQr2_Chr10g0435071.1"/>
    <property type="gene ID" value="HanXRQr2_Chr10g0435071"/>
</dbReference>
<feature type="region of interest" description="Disordered" evidence="1">
    <location>
        <begin position="229"/>
        <end position="260"/>
    </location>
</feature>
<organism evidence="2 3">
    <name type="scientific">Helianthus annuus</name>
    <name type="common">Common sunflower</name>
    <dbReference type="NCBI Taxonomy" id="4232"/>
    <lineage>
        <taxon>Eukaryota</taxon>
        <taxon>Viridiplantae</taxon>
        <taxon>Streptophyta</taxon>
        <taxon>Embryophyta</taxon>
        <taxon>Tracheophyta</taxon>
        <taxon>Spermatophyta</taxon>
        <taxon>Magnoliopsida</taxon>
        <taxon>eudicotyledons</taxon>
        <taxon>Gunneridae</taxon>
        <taxon>Pentapetalae</taxon>
        <taxon>asterids</taxon>
        <taxon>campanulids</taxon>
        <taxon>Asterales</taxon>
        <taxon>Asteraceae</taxon>
        <taxon>Asteroideae</taxon>
        <taxon>Heliantheae alliance</taxon>
        <taxon>Heliantheae</taxon>
        <taxon>Helianthus</taxon>
    </lineage>
</organism>
<dbReference type="EMBL" id="MNCJ02000325">
    <property type="protein sequence ID" value="KAF5785965.1"/>
    <property type="molecule type" value="Genomic_DNA"/>
</dbReference>
<evidence type="ECO:0000256" key="1">
    <source>
        <dbReference type="SAM" id="MobiDB-lite"/>
    </source>
</evidence>
<proteinExistence type="predicted"/>
<comment type="caution">
    <text evidence="2">The sequence shown here is derived from an EMBL/GenBank/DDBJ whole genome shotgun (WGS) entry which is preliminary data.</text>
</comment>
<sequence>MVDNISGEKFLQYPRFIQMILDDKIKNLPKVDIDELELDHMDAETLKRLNVYQGIDEDKEPPYRKQFAGILKPDYVAPHFDRWRHDDSNSDSETEKMKPFYNKRGNFWKKIVEIKKKRATPKVAKSPTPKPAAKRISKKKSPPRLVDEPIDLPPENVDVTVIGEPFLNISVEHAAADAAKIAEAATGGEAQKETFVEGEVHSDSSATVSDIDITQMAPTLFKSGKFTLKGASNKKKKSDEDDVPYVLTEEEAGKSRKSRGMKGVQRLLVLLQESPKLEKL</sequence>
<dbReference type="AlphaFoldDB" id="A0A9K3HWZ4"/>
<evidence type="ECO:0000313" key="2">
    <source>
        <dbReference type="EMBL" id="KAF5785965.1"/>
    </source>
</evidence>
<gene>
    <name evidence="2" type="ORF">HanXRQr2_Chr10g0435071</name>
</gene>
<feature type="compositionally biased region" description="Basic residues" evidence="1">
    <location>
        <begin position="132"/>
        <end position="142"/>
    </location>
</feature>
<feature type="region of interest" description="Disordered" evidence="1">
    <location>
        <begin position="119"/>
        <end position="151"/>
    </location>
</feature>
<dbReference type="Proteomes" id="UP000215914">
    <property type="component" value="Unassembled WGS sequence"/>
</dbReference>
<reference evidence="2" key="1">
    <citation type="journal article" date="2017" name="Nature">
        <title>The sunflower genome provides insights into oil metabolism, flowering and Asterid evolution.</title>
        <authorList>
            <person name="Badouin H."/>
            <person name="Gouzy J."/>
            <person name="Grassa C.J."/>
            <person name="Murat F."/>
            <person name="Staton S.E."/>
            <person name="Cottret L."/>
            <person name="Lelandais-Briere C."/>
            <person name="Owens G.L."/>
            <person name="Carrere S."/>
            <person name="Mayjonade B."/>
            <person name="Legrand L."/>
            <person name="Gill N."/>
            <person name="Kane N.C."/>
            <person name="Bowers J.E."/>
            <person name="Hubner S."/>
            <person name="Bellec A."/>
            <person name="Berard A."/>
            <person name="Berges H."/>
            <person name="Blanchet N."/>
            <person name="Boniface M.C."/>
            <person name="Brunel D."/>
            <person name="Catrice O."/>
            <person name="Chaidir N."/>
            <person name="Claudel C."/>
            <person name="Donnadieu C."/>
            <person name="Faraut T."/>
            <person name="Fievet G."/>
            <person name="Helmstetter N."/>
            <person name="King M."/>
            <person name="Knapp S.J."/>
            <person name="Lai Z."/>
            <person name="Le Paslier M.C."/>
            <person name="Lippi Y."/>
            <person name="Lorenzon L."/>
            <person name="Mandel J.R."/>
            <person name="Marage G."/>
            <person name="Marchand G."/>
            <person name="Marquand E."/>
            <person name="Bret-Mestries E."/>
            <person name="Morien E."/>
            <person name="Nambeesan S."/>
            <person name="Nguyen T."/>
            <person name="Pegot-Espagnet P."/>
            <person name="Pouilly N."/>
            <person name="Raftis F."/>
            <person name="Sallet E."/>
            <person name="Schiex T."/>
            <person name="Thomas J."/>
            <person name="Vandecasteele C."/>
            <person name="Vares D."/>
            <person name="Vear F."/>
            <person name="Vautrin S."/>
            <person name="Crespi M."/>
            <person name="Mangin B."/>
            <person name="Burke J.M."/>
            <person name="Salse J."/>
            <person name="Munos S."/>
            <person name="Vincourt P."/>
            <person name="Rieseberg L.H."/>
            <person name="Langlade N.B."/>
        </authorList>
    </citation>
    <scope>NUCLEOTIDE SEQUENCE</scope>
    <source>
        <tissue evidence="2">Leaves</tissue>
    </source>
</reference>